<dbReference type="GO" id="GO:0006508">
    <property type="term" value="P:proteolysis"/>
    <property type="evidence" value="ECO:0007669"/>
    <property type="project" value="UniProtKB-KW"/>
</dbReference>
<evidence type="ECO:0000313" key="17">
    <source>
        <dbReference type="Proteomes" id="UP000241618"/>
    </source>
</evidence>
<dbReference type="EMBL" id="PYMO01000015">
    <property type="protein sequence ID" value="PSU23553.1"/>
    <property type="molecule type" value="Genomic_DNA"/>
</dbReference>
<evidence type="ECO:0000256" key="9">
    <source>
        <dbReference type="ARBA" id="ARBA00023049"/>
    </source>
</evidence>
<comment type="caution">
    <text evidence="15">The sequence shown here is derived from an EMBL/GenBank/DDBJ whole genome shotgun (WGS) entry which is preliminary data.</text>
</comment>
<evidence type="ECO:0000256" key="12">
    <source>
        <dbReference type="SAM" id="Phobius"/>
    </source>
</evidence>
<dbReference type="GO" id="GO:0005886">
    <property type="term" value="C:plasma membrane"/>
    <property type="evidence" value="ECO:0007669"/>
    <property type="project" value="UniProtKB-SubCell"/>
</dbReference>
<proteinExistence type="inferred from homology"/>
<evidence type="ECO:0000256" key="5">
    <source>
        <dbReference type="ARBA" id="ARBA00022723"/>
    </source>
</evidence>
<dbReference type="Pfam" id="PF01435">
    <property type="entry name" value="Peptidase_M48"/>
    <property type="match status" value="2"/>
</dbReference>
<keyword evidence="5" id="KW-0479">Metal-binding</keyword>
<dbReference type="PANTHER" id="PTHR43221:SF1">
    <property type="entry name" value="PROTEASE HTPX"/>
    <property type="match status" value="1"/>
</dbReference>
<dbReference type="InterPro" id="IPR050083">
    <property type="entry name" value="HtpX_protease"/>
</dbReference>
<protein>
    <submittedName>
        <fullName evidence="15">Zn-dependent protease</fullName>
    </submittedName>
</protein>
<dbReference type="GO" id="GO:0004222">
    <property type="term" value="F:metalloendopeptidase activity"/>
    <property type="evidence" value="ECO:0007669"/>
    <property type="project" value="InterPro"/>
</dbReference>
<evidence type="ECO:0000256" key="3">
    <source>
        <dbReference type="ARBA" id="ARBA00022670"/>
    </source>
</evidence>
<evidence type="ECO:0000256" key="11">
    <source>
        <dbReference type="RuleBase" id="RU003983"/>
    </source>
</evidence>
<evidence type="ECO:0000256" key="1">
    <source>
        <dbReference type="ARBA" id="ARBA00004651"/>
    </source>
</evidence>
<dbReference type="EMBL" id="PYMP01000017">
    <property type="protein sequence ID" value="PSU49335.1"/>
    <property type="molecule type" value="Genomic_DNA"/>
</dbReference>
<evidence type="ECO:0000313" key="15">
    <source>
        <dbReference type="EMBL" id="PSU49335.1"/>
    </source>
</evidence>
<evidence type="ECO:0000256" key="8">
    <source>
        <dbReference type="ARBA" id="ARBA00022989"/>
    </source>
</evidence>
<evidence type="ECO:0000259" key="13">
    <source>
        <dbReference type="Pfam" id="PF01435"/>
    </source>
</evidence>
<comment type="similarity">
    <text evidence="11">Belongs to the peptidase M48 family.</text>
</comment>
<dbReference type="Proteomes" id="UP000241618">
    <property type="component" value="Unassembled WGS sequence"/>
</dbReference>
<evidence type="ECO:0000256" key="4">
    <source>
        <dbReference type="ARBA" id="ARBA00022692"/>
    </source>
</evidence>
<keyword evidence="3 11" id="KW-0645">Protease</keyword>
<dbReference type="GO" id="GO:0046872">
    <property type="term" value="F:metal ion binding"/>
    <property type="evidence" value="ECO:0007669"/>
    <property type="project" value="UniProtKB-KW"/>
</dbReference>
<dbReference type="PANTHER" id="PTHR43221">
    <property type="entry name" value="PROTEASE HTPX"/>
    <property type="match status" value="1"/>
</dbReference>
<name>A0A2T3JK15_PHOPO</name>
<evidence type="ECO:0000313" key="14">
    <source>
        <dbReference type="EMBL" id="PSU23553.1"/>
    </source>
</evidence>
<dbReference type="AlphaFoldDB" id="A0A2T3JK15"/>
<evidence type="ECO:0000256" key="6">
    <source>
        <dbReference type="ARBA" id="ARBA00022801"/>
    </source>
</evidence>
<dbReference type="Proteomes" id="UP000241405">
    <property type="component" value="Unassembled WGS sequence"/>
</dbReference>
<keyword evidence="6 11" id="KW-0378">Hydrolase</keyword>
<dbReference type="Gene3D" id="3.30.2010.10">
    <property type="entry name" value="Metalloproteases ('zincins'), catalytic domain"/>
    <property type="match status" value="1"/>
</dbReference>
<gene>
    <name evidence="15" type="ORF">C9J18_16130</name>
    <name evidence="14" type="ORF">CTM96_13895</name>
</gene>
<accession>A0A2T3JK15</accession>
<keyword evidence="10 12" id="KW-0472">Membrane</keyword>
<keyword evidence="4 12" id="KW-0812">Transmembrane</keyword>
<keyword evidence="7 11" id="KW-0862">Zinc</keyword>
<keyword evidence="16" id="KW-1185">Reference proteome</keyword>
<feature type="transmembrane region" description="Helical" evidence="12">
    <location>
        <begin position="20"/>
        <end position="50"/>
    </location>
</feature>
<keyword evidence="2" id="KW-1003">Cell membrane</keyword>
<reference evidence="16 17" key="1">
    <citation type="submission" date="2018-03" db="EMBL/GenBank/DDBJ databases">
        <title>Whole genome sequencing of Histamine producing bacteria.</title>
        <authorList>
            <person name="Butler K."/>
        </authorList>
    </citation>
    <scope>NUCLEOTIDE SEQUENCE [LARGE SCALE GENOMIC DNA]</scope>
    <source>
        <strain evidence="15 17">FS-6.1</strain>
        <strain evidence="14 16">FS-6.2</strain>
    </source>
</reference>
<organism evidence="15 17">
    <name type="scientific">Photobacterium phosphoreum</name>
    <dbReference type="NCBI Taxonomy" id="659"/>
    <lineage>
        <taxon>Bacteria</taxon>
        <taxon>Pseudomonadati</taxon>
        <taxon>Pseudomonadota</taxon>
        <taxon>Gammaproteobacteria</taxon>
        <taxon>Vibrionales</taxon>
        <taxon>Vibrionaceae</taxon>
        <taxon>Photobacterium</taxon>
    </lineage>
</organism>
<keyword evidence="8 12" id="KW-1133">Transmembrane helix</keyword>
<comment type="cofactor">
    <cofactor evidence="11">
        <name>Zn(2+)</name>
        <dbReference type="ChEBI" id="CHEBI:29105"/>
    </cofactor>
    <text evidence="11">Binds 1 zinc ion per subunit.</text>
</comment>
<feature type="domain" description="Peptidase M48" evidence="13">
    <location>
        <begin position="69"/>
        <end position="152"/>
    </location>
</feature>
<evidence type="ECO:0000313" key="16">
    <source>
        <dbReference type="Proteomes" id="UP000241405"/>
    </source>
</evidence>
<dbReference type="CDD" id="cd07325">
    <property type="entry name" value="M48_Ste24p_like"/>
    <property type="match status" value="1"/>
</dbReference>
<keyword evidence="9 11" id="KW-0482">Metalloprotease</keyword>
<sequence>MNIEMLRHPKEKFYRTLCLIFGAIIWTLLLLSTFLSILIFLIPIALVLWITGKFFQASVFGNGVNVNEHQYPEINQIVKESAQRLDLKVLPKTFIINAQGMTNALAVKYLTGRYVVLFSDLIDLLWEDDQQKNQIRFVIAHELAHHAAGHTNFWSNLLMKPAMFIPFLGAAYSRARELTCDRIAAALVQDQKACTNALISIVSGSRELITLTNKTAFINQEHQVPSGFGFFQEILSSHPRMTKRVIAIEAHTNSTLSLNPVEIA</sequence>
<feature type="domain" description="Peptidase M48" evidence="13">
    <location>
        <begin position="163"/>
        <end position="250"/>
    </location>
</feature>
<evidence type="ECO:0000256" key="10">
    <source>
        <dbReference type="ARBA" id="ARBA00023136"/>
    </source>
</evidence>
<evidence type="ECO:0000256" key="2">
    <source>
        <dbReference type="ARBA" id="ARBA00022475"/>
    </source>
</evidence>
<evidence type="ECO:0000256" key="7">
    <source>
        <dbReference type="ARBA" id="ARBA00022833"/>
    </source>
</evidence>
<comment type="subcellular location">
    <subcellularLocation>
        <location evidence="1">Cell membrane</location>
        <topology evidence="1">Multi-pass membrane protein</topology>
    </subcellularLocation>
</comment>
<dbReference type="InterPro" id="IPR001915">
    <property type="entry name" value="Peptidase_M48"/>
</dbReference>